<dbReference type="RefSeq" id="WP_188551056.1">
    <property type="nucleotide sequence ID" value="NZ_BMFY01000010.1"/>
</dbReference>
<feature type="region of interest" description="Disordered" evidence="1">
    <location>
        <begin position="1"/>
        <end position="92"/>
    </location>
</feature>
<evidence type="ECO:0000256" key="1">
    <source>
        <dbReference type="SAM" id="MobiDB-lite"/>
    </source>
</evidence>
<gene>
    <name evidence="2" type="ORF">GCM10011333_23140</name>
</gene>
<feature type="compositionally biased region" description="Basic and acidic residues" evidence="1">
    <location>
        <begin position="31"/>
        <end position="46"/>
    </location>
</feature>
<organism evidence="2 3">
    <name type="scientific">Sediminivirga luteola</name>
    <dbReference type="NCBI Taxonomy" id="1774748"/>
    <lineage>
        <taxon>Bacteria</taxon>
        <taxon>Bacillati</taxon>
        <taxon>Actinomycetota</taxon>
        <taxon>Actinomycetes</taxon>
        <taxon>Micrococcales</taxon>
        <taxon>Brevibacteriaceae</taxon>
        <taxon>Sediminivirga</taxon>
    </lineage>
</organism>
<dbReference type="EMBL" id="BMFY01000010">
    <property type="protein sequence ID" value="GGA19401.1"/>
    <property type="molecule type" value="Genomic_DNA"/>
</dbReference>
<keyword evidence="3" id="KW-1185">Reference proteome</keyword>
<dbReference type="Proteomes" id="UP000616114">
    <property type="component" value="Unassembled WGS sequence"/>
</dbReference>
<reference evidence="2" key="2">
    <citation type="submission" date="2020-09" db="EMBL/GenBank/DDBJ databases">
        <authorList>
            <person name="Sun Q."/>
            <person name="Zhou Y."/>
        </authorList>
    </citation>
    <scope>NUCLEOTIDE SEQUENCE</scope>
    <source>
        <strain evidence="2">CGMCC 1.12785</strain>
    </source>
</reference>
<protein>
    <submittedName>
        <fullName evidence="2">Uncharacterized protein</fullName>
    </submittedName>
</protein>
<dbReference type="AlphaFoldDB" id="A0A8J2XJB1"/>
<accession>A0A8J2XJB1</accession>
<comment type="caution">
    <text evidence="2">The sequence shown here is derived from an EMBL/GenBank/DDBJ whole genome shotgun (WGS) entry which is preliminary data.</text>
</comment>
<name>A0A8J2XJB1_9MICO</name>
<evidence type="ECO:0000313" key="3">
    <source>
        <dbReference type="Proteomes" id="UP000616114"/>
    </source>
</evidence>
<proteinExistence type="predicted"/>
<sequence length="92" mass="10268">MADKPRQNRFLRAMNRTRMFFGPAQISRGAGRSERSEEQRREDLHRLKLRRIVNPDGTSYLVADTSPDPAGGSDPDPGPADHSDRPGGNQQP</sequence>
<feature type="compositionally biased region" description="Low complexity" evidence="1">
    <location>
        <begin position="66"/>
        <end position="75"/>
    </location>
</feature>
<reference evidence="2" key="1">
    <citation type="journal article" date="2014" name="Int. J. Syst. Evol. Microbiol.">
        <title>Complete genome sequence of Corynebacterium casei LMG S-19264T (=DSM 44701T), isolated from a smear-ripened cheese.</title>
        <authorList>
            <consortium name="US DOE Joint Genome Institute (JGI-PGF)"/>
            <person name="Walter F."/>
            <person name="Albersmeier A."/>
            <person name="Kalinowski J."/>
            <person name="Ruckert C."/>
        </authorList>
    </citation>
    <scope>NUCLEOTIDE SEQUENCE</scope>
    <source>
        <strain evidence="2">CGMCC 1.12785</strain>
    </source>
</reference>
<evidence type="ECO:0000313" key="2">
    <source>
        <dbReference type="EMBL" id="GGA19401.1"/>
    </source>
</evidence>